<feature type="domain" description="HTH cro/C1-type" evidence="1">
    <location>
        <begin position="20"/>
        <end position="74"/>
    </location>
</feature>
<dbReference type="InterPro" id="IPR001387">
    <property type="entry name" value="Cro/C1-type_HTH"/>
</dbReference>
<dbReference type="InterPro" id="IPR015927">
    <property type="entry name" value="Peptidase_S24_S26A/B/C"/>
</dbReference>
<organism evidence="2 3">
    <name type="scientific">Lactobacillus crispatus</name>
    <dbReference type="NCBI Taxonomy" id="47770"/>
    <lineage>
        <taxon>Bacteria</taxon>
        <taxon>Bacillati</taxon>
        <taxon>Bacillota</taxon>
        <taxon>Bacilli</taxon>
        <taxon>Lactobacillales</taxon>
        <taxon>Lactobacillaceae</taxon>
        <taxon>Lactobacillus</taxon>
    </lineage>
</organism>
<reference evidence="2 3" key="1">
    <citation type="submission" date="2020-01" db="EMBL/GenBank/DDBJ databases">
        <title>Complete and circular genome sequences of six lactobacillus isolates from horses.</title>
        <authorList>
            <person name="Hassan H.M."/>
        </authorList>
    </citation>
    <scope>NUCLEOTIDE SEQUENCE [LARGE SCALE GENOMIC DNA]</scope>
    <source>
        <strain evidence="2 3">1D</strain>
    </source>
</reference>
<dbReference type="CDD" id="cd06529">
    <property type="entry name" value="S24_LexA-like"/>
    <property type="match status" value="1"/>
</dbReference>
<dbReference type="PROSITE" id="PS50943">
    <property type="entry name" value="HTH_CROC1"/>
    <property type="match status" value="1"/>
</dbReference>
<evidence type="ECO:0000259" key="1">
    <source>
        <dbReference type="PROSITE" id="PS50943"/>
    </source>
</evidence>
<sequence>MGDRFNNYVDKNTYFTPQRIRFYRIQNSLTQAQLANKLDVSEQAVYNWEHGIRTPKMFYINKMAQLFNVNSASLLAIDGQPKICDSYILGILICIPIIGTIACGTPILAEQNIDGYTTELFEEKPDGTLFALKCQGDSMEPKIPNGATVTVRLQPTVEDDEIAAVLVDNDEEATLKRVKHVGKQVMLMPENKKYDPILLNEENPGRILGKVVKVSYNL</sequence>
<dbReference type="Gene3D" id="1.10.260.40">
    <property type="entry name" value="lambda repressor-like DNA-binding domains"/>
    <property type="match status" value="1"/>
</dbReference>
<name>A0A7H9EBF2_9LACO</name>
<dbReference type="InterPro" id="IPR050077">
    <property type="entry name" value="LexA_repressor"/>
</dbReference>
<dbReference type="CDD" id="cd00093">
    <property type="entry name" value="HTH_XRE"/>
    <property type="match status" value="1"/>
</dbReference>
<dbReference type="AlphaFoldDB" id="A0A7H9EBF2"/>
<dbReference type="SMART" id="SM00530">
    <property type="entry name" value="HTH_XRE"/>
    <property type="match status" value="1"/>
</dbReference>
<dbReference type="SUPFAM" id="SSF47413">
    <property type="entry name" value="lambda repressor-like DNA-binding domains"/>
    <property type="match status" value="1"/>
</dbReference>
<protein>
    <submittedName>
        <fullName evidence="2">Helix-turn-helix domain-containing protein</fullName>
    </submittedName>
</protein>
<dbReference type="PANTHER" id="PTHR33516">
    <property type="entry name" value="LEXA REPRESSOR"/>
    <property type="match status" value="1"/>
</dbReference>
<dbReference type="SUPFAM" id="SSF51306">
    <property type="entry name" value="LexA/Signal peptidase"/>
    <property type="match status" value="1"/>
</dbReference>
<evidence type="ECO:0000313" key="3">
    <source>
        <dbReference type="Proteomes" id="UP000510660"/>
    </source>
</evidence>
<dbReference type="InterPro" id="IPR010982">
    <property type="entry name" value="Lambda_DNA-bd_dom_sf"/>
</dbReference>
<evidence type="ECO:0000313" key="2">
    <source>
        <dbReference type="EMBL" id="QLL75028.1"/>
    </source>
</evidence>
<dbReference type="Proteomes" id="UP000510660">
    <property type="component" value="Chromosome"/>
</dbReference>
<dbReference type="GO" id="GO:0003677">
    <property type="term" value="F:DNA binding"/>
    <property type="evidence" value="ECO:0007669"/>
    <property type="project" value="InterPro"/>
</dbReference>
<dbReference type="InterPro" id="IPR036286">
    <property type="entry name" value="LexA/Signal_pep-like_sf"/>
</dbReference>
<dbReference type="Pfam" id="PF00717">
    <property type="entry name" value="Peptidase_S24"/>
    <property type="match status" value="1"/>
</dbReference>
<dbReference type="Pfam" id="PF01381">
    <property type="entry name" value="HTH_3"/>
    <property type="match status" value="1"/>
</dbReference>
<gene>
    <name evidence="2" type="ORF">GTO85_05395</name>
</gene>
<dbReference type="PANTHER" id="PTHR33516:SF2">
    <property type="entry name" value="LEXA REPRESSOR-RELATED"/>
    <property type="match status" value="1"/>
</dbReference>
<proteinExistence type="predicted"/>
<dbReference type="Gene3D" id="2.10.109.10">
    <property type="entry name" value="Umud Fragment, subunit A"/>
    <property type="match status" value="1"/>
</dbReference>
<accession>A0A7H9EBF2</accession>
<dbReference type="InterPro" id="IPR039418">
    <property type="entry name" value="LexA-like"/>
</dbReference>
<dbReference type="EMBL" id="CP047415">
    <property type="protein sequence ID" value="QLL75028.1"/>
    <property type="molecule type" value="Genomic_DNA"/>
</dbReference>